<protein>
    <submittedName>
        <fullName evidence="2">Uncharacterized protein</fullName>
    </submittedName>
</protein>
<evidence type="ECO:0000313" key="2">
    <source>
        <dbReference type="EMBL" id="KAF0902019.1"/>
    </source>
</evidence>
<sequence length="210" mass="23015">MWQRAGTAGSALADTNRLLRRRCRVGCRSLARMRRWQPLPVVGEDPAMAKLAGKYLSKQRGGCEGDWGHRSARRWAASGNGEGMKVIGSSIGEASDGERRRGGCVVERRPAVWILVDGDAMVTWWQGIGGGIERRRLGFGEEEGAWEREGRRWLRGAWGLGSGVGICTKSFPIHPLRDGETAPRRVGGAWRDPSSGERATAPAGWDREHG</sequence>
<dbReference type="EMBL" id="SPHZ02000008">
    <property type="protein sequence ID" value="KAF0902019.1"/>
    <property type="molecule type" value="Genomic_DNA"/>
</dbReference>
<reference evidence="2 3" key="1">
    <citation type="submission" date="2019-11" db="EMBL/GenBank/DDBJ databases">
        <title>Whole genome sequence of Oryza granulata.</title>
        <authorList>
            <person name="Li W."/>
        </authorList>
    </citation>
    <scope>NUCLEOTIDE SEQUENCE [LARGE SCALE GENOMIC DNA]</scope>
    <source>
        <strain evidence="3">cv. Menghai</strain>
        <tissue evidence="2">Leaf</tissue>
    </source>
</reference>
<gene>
    <name evidence="2" type="ORF">E2562_011845</name>
</gene>
<proteinExistence type="predicted"/>
<name>A0A6G1CPH5_9ORYZ</name>
<accession>A0A6G1CPH5</accession>
<comment type="caution">
    <text evidence="2">The sequence shown here is derived from an EMBL/GenBank/DDBJ whole genome shotgun (WGS) entry which is preliminary data.</text>
</comment>
<organism evidence="2 3">
    <name type="scientific">Oryza meyeriana var. granulata</name>
    <dbReference type="NCBI Taxonomy" id="110450"/>
    <lineage>
        <taxon>Eukaryota</taxon>
        <taxon>Viridiplantae</taxon>
        <taxon>Streptophyta</taxon>
        <taxon>Embryophyta</taxon>
        <taxon>Tracheophyta</taxon>
        <taxon>Spermatophyta</taxon>
        <taxon>Magnoliopsida</taxon>
        <taxon>Liliopsida</taxon>
        <taxon>Poales</taxon>
        <taxon>Poaceae</taxon>
        <taxon>BOP clade</taxon>
        <taxon>Oryzoideae</taxon>
        <taxon>Oryzeae</taxon>
        <taxon>Oryzinae</taxon>
        <taxon>Oryza</taxon>
        <taxon>Oryza meyeriana</taxon>
    </lineage>
</organism>
<keyword evidence="3" id="KW-1185">Reference proteome</keyword>
<evidence type="ECO:0000313" key="3">
    <source>
        <dbReference type="Proteomes" id="UP000479710"/>
    </source>
</evidence>
<feature type="region of interest" description="Disordered" evidence="1">
    <location>
        <begin position="178"/>
        <end position="210"/>
    </location>
</feature>
<dbReference type="AlphaFoldDB" id="A0A6G1CPH5"/>
<dbReference type="Proteomes" id="UP000479710">
    <property type="component" value="Unassembled WGS sequence"/>
</dbReference>
<evidence type="ECO:0000256" key="1">
    <source>
        <dbReference type="SAM" id="MobiDB-lite"/>
    </source>
</evidence>